<evidence type="ECO:0000313" key="2">
    <source>
        <dbReference type="Proteomes" id="UP001163831"/>
    </source>
</evidence>
<dbReference type="SUPFAM" id="SSF56399">
    <property type="entry name" value="ADP-ribosylation"/>
    <property type="match status" value="1"/>
</dbReference>
<dbReference type="PRINTS" id="PR01395">
    <property type="entry name" value="BORPETOXINA"/>
</dbReference>
<dbReference type="InterPro" id="IPR003898">
    <property type="entry name" value="Borpert_toxA"/>
</dbReference>
<evidence type="ECO:0000313" key="1">
    <source>
        <dbReference type="EMBL" id="UYH52137.1"/>
    </source>
</evidence>
<accession>A0ABY6GLD4</accession>
<keyword evidence="2" id="KW-1185">Reference proteome</keyword>
<dbReference type="Proteomes" id="UP001163831">
    <property type="component" value="Chromosome"/>
</dbReference>
<dbReference type="RefSeq" id="WP_319807733.1">
    <property type="nucleotide sequence ID" value="NZ_CP107052.1"/>
</dbReference>
<dbReference type="Pfam" id="PF02917">
    <property type="entry name" value="Pertussis_S1"/>
    <property type="match status" value="1"/>
</dbReference>
<proteinExistence type="predicted"/>
<evidence type="ECO:0008006" key="3">
    <source>
        <dbReference type="Google" id="ProtNLM"/>
    </source>
</evidence>
<dbReference type="Gene3D" id="3.90.210.10">
    <property type="entry name" value="Heat-Labile Enterotoxin, subunit A"/>
    <property type="match status" value="1"/>
</dbReference>
<organism evidence="1 2">
    <name type="scientific">Candidatus Kirkpatrickella diaphorinae</name>
    <dbReference type="NCBI Taxonomy" id="2984322"/>
    <lineage>
        <taxon>Bacteria</taxon>
        <taxon>Pseudomonadati</taxon>
        <taxon>Pseudomonadota</taxon>
        <taxon>Alphaproteobacteria</taxon>
        <taxon>Acetobacterales</taxon>
        <taxon>Acetobacteraceae</taxon>
        <taxon>Candidatus Kirkpatrickella</taxon>
    </lineage>
</organism>
<protein>
    <recommendedName>
        <fullName evidence="3">Pertussis toxin subunit 1</fullName>
    </recommendedName>
</protein>
<name>A0ABY6GLD4_9PROT</name>
<sequence>MSSASLISRLIVASTVIFSFSCASALPVKKVFRAESRPPSEVFASGFTSWGDNINVNAHILGLSGGRGSRDSAFIPTTSNPDIARRFAIDLLNVACDATSYIYNIRPDRNFYSASTSIYNIYEHATSPRRVSDQMRATMAREQEWFVPHHIPTEQIQSVTIYTRVGGVIHETTLDNDHYVPGDTQSNDDPYPSTHQYPITSGPIRTLGASMTNVDTEQPGNRWPLPTATPSTLLNCFGCVFHSEL</sequence>
<gene>
    <name evidence="1" type="ORF">N5W20_04595</name>
</gene>
<reference evidence="1" key="1">
    <citation type="submission" date="2022-10" db="EMBL/GenBank/DDBJ databases">
        <title>Candidatus Kirkpatrella diaphorinas gen. nov., sp. nov., an uncultured endosymbiont identified in a population of Diaphorina citri from Hawaii.</title>
        <authorList>
            <person name="Henry E.M."/>
            <person name="Carlson C.R."/>
            <person name="Kuo Y.-W."/>
        </authorList>
    </citation>
    <scope>NUCLEOTIDE SEQUENCE</scope>
    <source>
        <strain evidence="1">CADCRV1</strain>
    </source>
</reference>
<dbReference type="EMBL" id="CP107052">
    <property type="protein sequence ID" value="UYH52137.1"/>
    <property type="molecule type" value="Genomic_DNA"/>
</dbReference>